<accession>A0ABS7Q841</accession>
<evidence type="ECO:0000313" key="3">
    <source>
        <dbReference type="Proteomes" id="UP000778578"/>
    </source>
</evidence>
<keyword evidence="3" id="KW-1185">Reference proteome</keyword>
<dbReference type="Proteomes" id="UP000778578">
    <property type="component" value="Unassembled WGS sequence"/>
</dbReference>
<reference evidence="2 3" key="1">
    <citation type="submission" date="2021-08" db="EMBL/GenBank/DDBJ databases">
        <title>WGS of actinomycetes from Thailand.</title>
        <authorList>
            <person name="Thawai C."/>
        </authorList>
    </citation>
    <scope>NUCLEOTIDE SEQUENCE [LARGE SCALE GENOMIC DNA]</scope>
    <source>
        <strain evidence="2 3">PLK6-54</strain>
    </source>
</reference>
<evidence type="ECO:0000313" key="2">
    <source>
        <dbReference type="EMBL" id="MBY8879313.1"/>
    </source>
</evidence>
<dbReference type="RefSeq" id="WP_222963436.1">
    <property type="nucleotide sequence ID" value="NZ_JAINZZ010000018.1"/>
</dbReference>
<name>A0ABS7Q841_9ACTN</name>
<feature type="region of interest" description="Disordered" evidence="1">
    <location>
        <begin position="121"/>
        <end position="149"/>
    </location>
</feature>
<gene>
    <name evidence="2" type="ORF">K7862_16980</name>
</gene>
<proteinExistence type="predicted"/>
<sequence length="149" mass="15657">MRLRPPPENQLVNLATEIAFRLRLKRVTVTAGLDDAALGVHVAATTVAEPYALRVDAGTPEADPGTCTYPLAEEGGTFRLDTHGGPCNITYRRASPPGGYTLTASIVWKVHWTPSVNPDGPAAADPALPDGASSASTPVTVRESEALVR</sequence>
<feature type="compositionally biased region" description="Low complexity" evidence="1">
    <location>
        <begin position="121"/>
        <end position="136"/>
    </location>
</feature>
<dbReference type="EMBL" id="JAINZZ010000018">
    <property type="protein sequence ID" value="MBY8879313.1"/>
    <property type="molecule type" value="Genomic_DNA"/>
</dbReference>
<evidence type="ECO:0000256" key="1">
    <source>
        <dbReference type="SAM" id="MobiDB-lite"/>
    </source>
</evidence>
<organism evidence="2 3">
    <name type="scientific">Actinacidiphila acidipaludis</name>
    <dbReference type="NCBI Taxonomy" id="2873382"/>
    <lineage>
        <taxon>Bacteria</taxon>
        <taxon>Bacillati</taxon>
        <taxon>Actinomycetota</taxon>
        <taxon>Actinomycetes</taxon>
        <taxon>Kitasatosporales</taxon>
        <taxon>Streptomycetaceae</taxon>
        <taxon>Actinacidiphila</taxon>
    </lineage>
</organism>
<comment type="caution">
    <text evidence="2">The sequence shown here is derived from an EMBL/GenBank/DDBJ whole genome shotgun (WGS) entry which is preliminary data.</text>
</comment>
<protein>
    <submittedName>
        <fullName evidence="2">Uncharacterized protein</fullName>
    </submittedName>
</protein>